<sequence length="296" mass="29743">MFSRTIVLATLGLALLMQVHGHAIVSPALGITGEPVRKDAQRIGSDPCSRTNIAKNIDSSKTITPKADGSITMTINNFNANLDGSRRIFEAKLDTTGTGKSFDTRVDVSKNGEPRPKEKVGSEEITVQMPKGAKCTGGASGNLCLMRFMTLSGFGNCVVVKQGGANGGNNTDPGAAGGAKDGNNGAVEGGKDGAGDDGKTSGGAKDGQTGAANGANGTAGGASQTRTSTGTTGASGTNSTTGTTDNEATGMNDTDTTDMADTDTIGMTGTSANGRKNLFNVGGSRAARALIHGYLD</sequence>
<gene>
    <name evidence="3" type="ORF">V5O48_007473</name>
</gene>
<evidence type="ECO:0000313" key="3">
    <source>
        <dbReference type="EMBL" id="KAL0574498.1"/>
    </source>
</evidence>
<feature type="chain" id="PRO_5045201694" evidence="2">
    <location>
        <begin position="22"/>
        <end position="296"/>
    </location>
</feature>
<name>A0ABR3FGQ2_9AGAR</name>
<feature type="compositionally biased region" description="Basic and acidic residues" evidence="1">
    <location>
        <begin position="189"/>
        <end position="199"/>
    </location>
</feature>
<protein>
    <submittedName>
        <fullName evidence="3">Uncharacterized protein</fullName>
    </submittedName>
</protein>
<feature type="compositionally biased region" description="Low complexity" evidence="1">
    <location>
        <begin position="206"/>
        <end position="254"/>
    </location>
</feature>
<feature type="region of interest" description="Disordered" evidence="1">
    <location>
        <begin position="104"/>
        <end position="123"/>
    </location>
</feature>
<feature type="region of interest" description="Disordered" evidence="1">
    <location>
        <begin position="168"/>
        <end position="274"/>
    </location>
</feature>
<feature type="compositionally biased region" description="Basic and acidic residues" evidence="1">
    <location>
        <begin position="104"/>
        <end position="122"/>
    </location>
</feature>
<accession>A0ABR3FGQ2</accession>
<organism evidence="3 4">
    <name type="scientific">Marasmius crinis-equi</name>
    <dbReference type="NCBI Taxonomy" id="585013"/>
    <lineage>
        <taxon>Eukaryota</taxon>
        <taxon>Fungi</taxon>
        <taxon>Dikarya</taxon>
        <taxon>Basidiomycota</taxon>
        <taxon>Agaricomycotina</taxon>
        <taxon>Agaricomycetes</taxon>
        <taxon>Agaricomycetidae</taxon>
        <taxon>Agaricales</taxon>
        <taxon>Marasmiineae</taxon>
        <taxon>Marasmiaceae</taxon>
        <taxon>Marasmius</taxon>
    </lineage>
</organism>
<keyword evidence="2" id="KW-0732">Signal</keyword>
<comment type="caution">
    <text evidence="3">The sequence shown here is derived from an EMBL/GenBank/DDBJ whole genome shotgun (WGS) entry which is preliminary data.</text>
</comment>
<proteinExistence type="predicted"/>
<dbReference type="EMBL" id="JBAHYK010000392">
    <property type="protein sequence ID" value="KAL0574498.1"/>
    <property type="molecule type" value="Genomic_DNA"/>
</dbReference>
<keyword evidence="4" id="KW-1185">Reference proteome</keyword>
<evidence type="ECO:0000313" key="4">
    <source>
        <dbReference type="Proteomes" id="UP001465976"/>
    </source>
</evidence>
<dbReference type="Proteomes" id="UP001465976">
    <property type="component" value="Unassembled WGS sequence"/>
</dbReference>
<evidence type="ECO:0000256" key="1">
    <source>
        <dbReference type="SAM" id="MobiDB-lite"/>
    </source>
</evidence>
<evidence type="ECO:0000256" key="2">
    <source>
        <dbReference type="SAM" id="SignalP"/>
    </source>
</evidence>
<reference evidence="3 4" key="1">
    <citation type="submission" date="2024-02" db="EMBL/GenBank/DDBJ databases">
        <title>A draft genome for the cacao thread blight pathogen Marasmius crinis-equi.</title>
        <authorList>
            <person name="Cohen S.P."/>
            <person name="Baruah I.K."/>
            <person name="Amoako-Attah I."/>
            <person name="Bukari Y."/>
            <person name="Meinhardt L.W."/>
            <person name="Bailey B.A."/>
        </authorList>
    </citation>
    <scope>NUCLEOTIDE SEQUENCE [LARGE SCALE GENOMIC DNA]</scope>
    <source>
        <strain evidence="3 4">GH-76</strain>
    </source>
</reference>
<feature type="signal peptide" evidence="2">
    <location>
        <begin position="1"/>
        <end position="21"/>
    </location>
</feature>